<proteinExistence type="predicted"/>
<dbReference type="EMBL" id="JAAOIW010000040">
    <property type="protein sequence ID" value="NHN35502.1"/>
    <property type="molecule type" value="Genomic_DNA"/>
</dbReference>
<dbReference type="Pfam" id="PF00395">
    <property type="entry name" value="SLH"/>
    <property type="match status" value="1"/>
</dbReference>
<reference evidence="2" key="1">
    <citation type="submission" date="2020-03" db="EMBL/GenBank/DDBJ databases">
        <title>Draft sequencing of Paenibacilllus sp. S3N08.</title>
        <authorList>
            <person name="Kim D.-U."/>
        </authorList>
    </citation>
    <scope>NUCLEOTIDE SEQUENCE</scope>
    <source>
        <strain evidence="2">S3N08</strain>
    </source>
</reference>
<accession>A0ABX0JK49</accession>
<dbReference type="PROSITE" id="PS51272">
    <property type="entry name" value="SLH"/>
    <property type="match status" value="2"/>
</dbReference>
<dbReference type="InterPro" id="IPR001119">
    <property type="entry name" value="SLH_dom"/>
</dbReference>
<evidence type="ECO:0000313" key="2">
    <source>
        <dbReference type="EMBL" id="NHN35502.1"/>
    </source>
</evidence>
<keyword evidence="3" id="KW-1185">Reference proteome</keyword>
<feature type="domain" description="SLH" evidence="1">
    <location>
        <begin position="94"/>
        <end position="157"/>
    </location>
</feature>
<organism evidence="2 3">
    <name type="scientific">Paenibacillus agricola</name>
    <dbReference type="NCBI Taxonomy" id="2716264"/>
    <lineage>
        <taxon>Bacteria</taxon>
        <taxon>Bacillati</taxon>
        <taxon>Bacillota</taxon>
        <taxon>Bacilli</taxon>
        <taxon>Bacillales</taxon>
        <taxon>Paenibacillaceae</taxon>
        <taxon>Paenibacillus</taxon>
    </lineage>
</organism>
<sequence>MMLSFCLAMFLSTGQNKSHAEVSNTKTSADFKDLKDVDAKTKALVDKWLSKGVMHGVSEDRFGLNETISRAEFAKILAIVVRLKVDTLLKTSRFKDVSVNDSVYGYALPYIEALRKAEVTDGVEFYSFDPGSMVTNEQLAIFMLRSMGYDREARETSGITDETVSNYAKGHVALASKLFPSLITDGPYMGTTPIQRQIILLVLEDLTVTTYCGCSPKETTQTLKL</sequence>
<gene>
    <name evidence="2" type="ORF">G9U52_38090</name>
</gene>
<evidence type="ECO:0000259" key="1">
    <source>
        <dbReference type="PROSITE" id="PS51272"/>
    </source>
</evidence>
<evidence type="ECO:0000313" key="3">
    <source>
        <dbReference type="Proteomes" id="UP001165962"/>
    </source>
</evidence>
<comment type="caution">
    <text evidence="2">The sequence shown here is derived from an EMBL/GenBank/DDBJ whole genome shotgun (WGS) entry which is preliminary data.</text>
</comment>
<dbReference type="Proteomes" id="UP001165962">
    <property type="component" value="Unassembled WGS sequence"/>
</dbReference>
<feature type="domain" description="SLH" evidence="1">
    <location>
        <begin position="28"/>
        <end position="91"/>
    </location>
</feature>
<protein>
    <submittedName>
        <fullName evidence="2">S-layer homology domain-containing protein</fullName>
    </submittedName>
</protein>
<dbReference type="RefSeq" id="WP_166158467.1">
    <property type="nucleotide sequence ID" value="NZ_JAAOIW010000040.1"/>
</dbReference>
<name>A0ABX0JK49_9BACL</name>